<sequence length="142" mass="15916">MYRKHRSAQFILPRSERAIKAIGHTLAYSTAALKNKKPLPLPVLDIYECPIICQDPAWYFEVGVSRIEQRLKEDGVLTSLTPHLPTYFGLLGIENYVQPVPIVLTRIGYAGLLTPHSGRSGTRVRSTSLSGFPMPQWVKAKL</sequence>
<dbReference type="OrthoDB" id="538336at2759"/>
<gene>
    <name evidence="1" type="ORF">H1R20_g13651</name>
</gene>
<evidence type="ECO:0000313" key="1">
    <source>
        <dbReference type="EMBL" id="KAJ2923443.1"/>
    </source>
</evidence>
<protein>
    <submittedName>
        <fullName evidence="1">Uncharacterized protein</fullName>
    </submittedName>
</protein>
<keyword evidence="2" id="KW-1185">Reference proteome</keyword>
<reference evidence="1" key="1">
    <citation type="submission" date="2022-06" db="EMBL/GenBank/DDBJ databases">
        <title>Genome Sequence of Candolleomyces eurysporus.</title>
        <authorList>
            <person name="Buettner E."/>
        </authorList>
    </citation>
    <scope>NUCLEOTIDE SEQUENCE</scope>
    <source>
        <strain evidence="1">VTCC 930004</strain>
    </source>
</reference>
<comment type="caution">
    <text evidence="1">The sequence shown here is derived from an EMBL/GenBank/DDBJ whole genome shotgun (WGS) entry which is preliminary data.</text>
</comment>
<dbReference type="AlphaFoldDB" id="A0A9W8J0I7"/>
<proteinExistence type="predicted"/>
<dbReference type="EMBL" id="JANBPK010001337">
    <property type="protein sequence ID" value="KAJ2923443.1"/>
    <property type="molecule type" value="Genomic_DNA"/>
</dbReference>
<evidence type="ECO:0000313" key="2">
    <source>
        <dbReference type="Proteomes" id="UP001140091"/>
    </source>
</evidence>
<organism evidence="1 2">
    <name type="scientific">Candolleomyces eurysporus</name>
    <dbReference type="NCBI Taxonomy" id="2828524"/>
    <lineage>
        <taxon>Eukaryota</taxon>
        <taxon>Fungi</taxon>
        <taxon>Dikarya</taxon>
        <taxon>Basidiomycota</taxon>
        <taxon>Agaricomycotina</taxon>
        <taxon>Agaricomycetes</taxon>
        <taxon>Agaricomycetidae</taxon>
        <taxon>Agaricales</taxon>
        <taxon>Agaricineae</taxon>
        <taxon>Psathyrellaceae</taxon>
        <taxon>Candolleomyces</taxon>
    </lineage>
</organism>
<name>A0A9W8J0I7_9AGAR</name>
<feature type="non-terminal residue" evidence="1">
    <location>
        <position position="142"/>
    </location>
</feature>
<dbReference type="Proteomes" id="UP001140091">
    <property type="component" value="Unassembled WGS sequence"/>
</dbReference>
<accession>A0A9W8J0I7</accession>